<organism evidence="2 3">
    <name type="scientific">Listeria phage vB_Liva_VAfA18</name>
    <dbReference type="NCBI Taxonomy" id="2712945"/>
    <lineage>
        <taxon>Viruses</taxon>
        <taxon>Duplodnaviria</taxon>
        <taxon>Heunggongvirae</taxon>
        <taxon>Uroviricota</taxon>
        <taxon>Caudoviricetes</taxon>
        <taxon>Herelleviridae</taxon>
        <taxon>Jasinskavirinae</taxon>
        <taxon>Pecentumvirus</taxon>
        <taxon>Pecentumvirus list36</taxon>
    </lineage>
</organism>
<evidence type="ECO:0000313" key="2">
    <source>
        <dbReference type="EMBL" id="QIG60967.1"/>
    </source>
</evidence>
<accession>A0A858ECN7</accession>
<feature type="transmembrane region" description="Helical" evidence="1">
    <location>
        <begin position="37"/>
        <end position="61"/>
    </location>
</feature>
<keyword evidence="1" id="KW-0812">Transmembrane</keyword>
<gene>
    <name evidence="2" type="ORF">vBLivaVAfA18_043</name>
</gene>
<dbReference type="EMBL" id="MN939540">
    <property type="protein sequence ID" value="QIG60967.1"/>
    <property type="molecule type" value="Genomic_DNA"/>
</dbReference>
<keyword evidence="1" id="KW-0472">Membrane</keyword>
<evidence type="ECO:0000313" key="3">
    <source>
        <dbReference type="Proteomes" id="UP000609966"/>
    </source>
</evidence>
<sequence length="66" mass="7590">MISMRLSTVCGVAFLVLLILQLTGFINIVWWTVFIPIIIWVVIVVFVWIVILFLIILAILVDFISK</sequence>
<evidence type="ECO:0000256" key="1">
    <source>
        <dbReference type="SAM" id="Phobius"/>
    </source>
</evidence>
<feature type="transmembrane region" description="Helical" evidence="1">
    <location>
        <begin position="12"/>
        <end position="31"/>
    </location>
</feature>
<keyword evidence="1" id="KW-1133">Transmembrane helix</keyword>
<dbReference type="Proteomes" id="UP000609966">
    <property type="component" value="Segment"/>
</dbReference>
<proteinExistence type="predicted"/>
<evidence type="ECO:0008006" key="4">
    <source>
        <dbReference type="Google" id="ProtNLM"/>
    </source>
</evidence>
<name>A0A858ECN7_9CAUD</name>
<reference evidence="2" key="1">
    <citation type="submission" date="2020-01" db="EMBL/GenBank/DDBJ databases">
        <title>Comparative genomic and phylogenetic analyses of the P100virus genus of Listeria bacteriophages and report of two new members.</title>
        <authorList>
            <person name="Blanco Fernandez M.D."/>
            <person name="Barrios M.E."/>
            <person name="Mbayed V.A."/>
            <person name="Klumpp J."/>
        </authorList>
    </citation>
    <scope>NUCLEOTIDE SEQUENCE</scope>
</reference>
<protein>
    <recommendedName>
        <fullName evidence="4">Transmembrane protein</fullName>
    </recommendedName>
</protein>